<evidence type="ECO:0000313" key="3">
    <source>
        <dbReference type="Proteomes" id="UP000503011"/>
    </source>
</evidence>
<feature type="region of interest" description="Disordered" evidence="1">
    <location>
        <begin position="1"/>
        <end position="84"/>
    </location>
</feature>
<protein>
    <submittedName>
        <fullName evidence="2">Uncharacterized protein</fullName>
    </submittedName>
</protein>
<reference evidence="2 3" key="2">
    <citation type="submission" date="2020-03" db="EMBL/GenBank/DDBJ databases">
        <authorList>
            <person name="Ichikawa N."/>
            <person name="Kimura A."/>
            <person name="Kitahashi Y."/>
            <person name="Uohara A."/>
        </authorList>
    </citation>
    <scope>NUCLEOTIDE SEQUENCE [LARGE SCALE GENOMIC DNA]</scope>
    <source>
        <strain evidence="2 3">NBRC 105367</strain>
    </source>
</reference>
<sequence length="84" mass="8811">MELPASRFERIARRPRDFGARGARAGRAGTVDRPPGRRMGGTDSGAGRSGAPSFGVSRTGCLTSGRKPNLRDQSLSGVEVRLAA</sequence>
<proteinExistence type="predicted"/>
<feature type="compositionally biased region" description="Gly residues" evidence="1">
    <location>
        <begin position="38"/>
        <end position="48"/>
    </location>
</feature>
<dbReference type="Proteomes" id="UP000503011">
    <property type="component" value="Chromosome"/>
</dbReference>
<evidence type="ECO:0000313" key="2">
    <source>
        <dbReference type="EMBL" id="BCB91140.1"/>
    </source>
</evidence>
<gene>
    <name evidence="2" type="ORF">Psuf_084530</name>
</gene>
<name>A0A6F8YY85_9ACTN</name>
<dbReference type="EMBL" id="AP022871">
    <property type="protein sequence ID" value="BCB91140.1"/>
    <property type="molecule type" value="Genomic_DNA"/>
</dbReference>
<accession>A0A6F8YY85</accession>
<organism evidence="2 3">
    <name type="scientific">Phytohabitans suffuscus</name>
    <dbReference type="NCBI Taxonomy" id="624315"/>
    <lineage>
        <taxon>Bacteria</taxon>
        <taxon>Bacillati</taxon>
        <taxon>Actinomycetota</taxon>
        <taxon>Actinomycetes</taxon>
        <taxon>Micromonosporales</taxon>
        <taxon>Micromonosporaceae</taxon>
    </lineage>
</organism>
<feature type="compositionally biased region" description="Low complexity" evidence="1">
    <location>
        <begin position="20"/>
        <end position="29"/>
    </location>
</feature>
<evidence type="ECO:0000256" key="1">
    <source>
        <dbReference type="SAM" id="MobiDB-lite"/>
    </source>
</evidence>
<dbReference type="AlphaFoldDB" id="A0A6F8YY85"/>
<feature type="compositionally biased region" description="Basic and acidic residues" evidence="1">
    <location>
        <begin position="7"/>
        <end position="19"/>
    </location>
</feature>
<dbReference type="KEGG" id="psuu:Psuf_084530"/>
<keyword evidence="3" id="KW-1185">Reference proteome</keyword>
<reference evidence="2 3" key="1">
    <citation type="submission" date="2020-03" db="EMBL/GenBank/DDBJ databases">
        <title>Whole genome shotgun sequence of Phytohabitans suffuscus NBRC 105367.</title>
        <authorList>
            <person name="Komaki H."/>
            <person name="Tamura T."/>
        </authorList>
    </citation>
    <scope>NUCLEOTIDE SEQUENCE [LARGE SCALE GENOMIC DNA]</scope>
    <source>
        <strain evidence="2 3">NBRC 105367</strain>
    </source>
</reference>